<keyword evidence="1" id="KW-0663">Pyridoxal phosphate</keyword>
<dbReference type="OrthoDB" id="1710596at2759"/>
<feature type="domain" description="Aminotransferase class I/classII large" evidence="2">
    <location>
        <begin position="1"/>
        <end position="80"/>
    </location>
</feature>
<keyword evidence="4" id="KW-1185">Reference proteome</keyword>
<evidence type="ECO:0000256" key="1">
    <source>
        <dbReference type="ARBA" id="ARBA00022898"/>
    </source>
</evidence>
<dbReference type="InterPro" id="IPR015424">
    <property type="entry name" value="PyrdxlP-dep_Trfase"/>
</dbReference>
<dbReference type="Gene3D" id="3.90.1150.10">
    <property type="entry name" value="Aspartate Aminotransferase, domain 1"/>
    <property type="match status" value="1"/>
</dbReference>
<dbReference type="Pfam" id="PF00155">
    <property type="entry name" value="Aminotran_1_2"/>
    <property type="match status" value="1"/>
</dbReference>
<dbReference type="GO" id="GO:0030170">
    <property type="term" value="F:pyridoxal phosphate binding"/>
    <property type="evidence" value="ECO:0007669"/>
    <property type="project" value="InterPro"/>
</dbReference>
<sequence length="117" mass="13241">MGLPGFQVEVVYSYNDAVVSCTRRMSSFVLVSSQTQRFLAAMLSNQIFVNNFLKEVSKRIAKRNMIFTEGLRNGSFLLGKSRSMSLLALRFTALSQAGSEYALLLWTKTHSKLDYKE</sequence>
<dbReference type="Gene3D" id="3.40.640.10">
    <property type="entry name" value="Type I PLP-dependent aspartate aminotransferase-like (Major domain)"/>
    <property type="match status" value="1"/>
</dbReference>
<organism evidence="3 4">
    <name type="scientific">Microthlaspi erraticum</name>
    <dbReference type="NCBI Taxonomy" id="1685480"/>
    <lineage>
        <taxon>Eukaryota</taxon>
        <taxon>Viridiplantae</taxon>
        <taxon>Streptophyta</taxon>
        <taxon>Embryophyta</taxon>
        <taxon>Tracheophyta</taxon>
        <taxon>Spermatophyta</taxon>
        <taxon>Magnoliopsida</taxon>
        <taxon>eudicotyledons</taxon>
        <taxon>Gunneridae</taxon>
        <taxon>Pentapetalae</taxon>
        <taxon>rosids</taxon>
        <taxon>malvids</taxon>
        <taxon>Brassicales</taxon>
        <taxon>Brassicaceae</taxon>
        <taxon>Coluteocarpeae</taxon>
        <taxon>Microthlaspi</taxon>
    </lineage>
</organism>
<dbReference type="Proteomes" id="UP000467841">
    <property type="component" value="Unassembled WGS sequence"/>
</dbReference>
<dbReference type="InterPro" id="IPR050478">
    <property type="entry name" value="Ethylene_sulfur-biosynth"/>
</dbReference>
<dbReference type="GO" id="GO:0008483">
    <property type="term" value="F:transaminase activity"/>
    <property type="evidence" value="ECO:0007669"/>
    <property type="project" value="TreeGrafter"/>
</dbReference>
<reference evidence="3" key="1">
    <citation type="submission" date="2020-01" db="EMBL/GenBank/DDBJ databases">
        <authorList>
            <person name="Mishra B."/>
        </authorList>
    </citation>
    <scope>NUCLEOTIDE SEQUENCE [LARGE SCALE GENOMIC DNA]</scope>
</reference>
<dbReference type="PANTHER" id="PTHR43795">
    <property type="entry name" value="BIFUNCTIONAL ASPARTATE AMINOTRANSFERASE AND GLUTAMATE/ASPARTATE-PREPHENATE AMINOTRANSFERASE-RELATED"/>
    <property type="match status" value="1"/>
</dbReference>
<dbReference type="AlphaFoldDB" id="A0A6D2IAB9"/>
<evidence type="ECO:0000259" key="2">
    <source>
        <dbReference type="Pfam" id="PF00155"/>
    </source>
</evidence>
<dbReference type="EMBL" id="CACVBM020000765">
    <property type="protein sequence ID" value="CAA7023066.1"/>
    <property type="molecule type" value="Genomic_DNA"/>
</dbReference>
<dbReference type="InterPro" id="IPR015421">
    <property type="entry name" value="PyrdxlP-dep_Trfase_major"/>
</dbReference>
<dbReference type="PANTHER" id="PTHR43795:SF74">
    <property type="entry name" value="1-AMINOCYCLOPROPANE-1-CARBOXYLATE SYNTHASE-LIKE PROTEIN 1"/>
    <property type="match status" value="1"/>
</dbReference>
<comment type="caution">
    <text evidence="3">The sequence shown here is derived from an EMBL/GenBank/DDBJ whole genome shotgun (WGS) entry which is preliminary data.</text>
</comment>
<dbReference type="GO" id="GO:0006520">
    <property type="term" value="P:amino acid metabolic process"/>
    <property type="evidence" value="ECO:0007669"/>
    <property type="project" value="TreeGrafter"/>
</dbReference>
<accession>A0A6D2IAB9</accession>
<name>A0A6D2IAB9_9BRAS</name>
<dbReference type="InterPro" id="IPR015422">
    <property type="entry name" value="PyrdxlP-dep_Trfase_small"/>
</dbReference>
<protein>
    <recommendedName>
        <fullName evidence="2">Aminotransferase class I/classII large domain-containing protein</fullName>
    </recommendedName>
</protein>
<evidence type="ECO:0000313" key="3">
    <source>
        <dbReference type="EMBL" id="CAA7023066.1"/>
    </source>
</evidence>
<dbReference type="InterPro" id="IPR004839">
    <property type="entry name" value="Aminotransferase_I/II_large"/>
</dbReference>
<dbReference type="SUPFAM" id="SSF53383">
    <property type="entry name" value="PLP-dependent transferases"/>
    <property type="match status" value="1"/>
</dbReference>
<evidence type="ECO:0000313" key="4">
    <source>
        <dbReference type="Proteomes" id="UP000467841"/>
    </source>
</evidence>
<proteinExistence type="predicted"/>
<gene>
    <name evidence="3" type="ORF">MERR_LOCUS10301</name>
</gene>